<gene>
    <name evidence="7" type="ORF">ACFOKJ_01805</name>
</gene>
<reference evidence="8" key="1">
    <citation type="journal article" date="2019" name="Int. J. Syst. Evol. Microbiol.">
        <title>The Global Catalogue of Microorganisms (GCM) 10K type strain sequencing project: providing services to taxonomists for standard genome sequencing and annotation.</title>
        <authorList>
            <consortium name="The Broad Institute Genomics Platform"/>
            <consortium name="The Broad Institute Genome Sequencing Center for Infectious Disease"/>
            <person name="Wu L."/>
            <person name="Ma J."/>
        </authorList>
    </citation>
    <scope>NUCLEOTIDE SEQUENCE [LARGE SCALE GENOMIC DNA]</scope>
    <source>
        <strain evidence="8">KCTC 42195</strain>
    </source>
</reference>
<feature type="transmembrane region" description="Helical" evidence="6">
    <location>
        <begin position="62"/>
        <end position="87"/>
    </location>
</feature>
<dbReference type="RefSeq" id="WP_390276287.1">
    <property type="nucleotide sequence ID" value="NZ_JBHRYH010000005.1"/>
</dbReference>
<feature type="transmembrane region" description="Helical" evidence="6">
    <location>
        <begin position="240"/>
        <end position="268"/>
    </location>
</feature>
<comment type="caution">
    <text evidence="7">The sequence shown here is derived from an EMBL/GenBank/DDBJ whole genome shotgun (WGS) entry which is preliminary data.</text>
</comment>
<protein>
    <submittedName>
        <fullName evidence="7">AI-2E family transporter</fullName>
    </submittedName>
</protein>
<keyword evidence="8" id="KW-1185">Reference proteome</keyword>
<evidence type="ECO:0000313" key="7">
    <source>
        <dbReference type="EMBL" id="MFC3624880.1"/>
    </source>
</evidence>
<proteinExistence type="inferred from homology"/>
<keyword evidence="4 6" id="KW-1133">Transmembrane helix</keyword>
<dbReference type="Proteomes" id="UP001595636">
    <property type="component" value="Unassembled WGS sequence"/>
</dbReference>
<name>A0ABV7TPA7_9NEIS</name>
<evidence type="ECO:0000256" key="6">
    <source>
        <dbReference type="SAM" id="Phobius"/>
    </source>
</evidence>
<sequence>MQTPSPSRLLPWLLGAIGAFSVLWLLDRLSAVLAPFITAAVLAYILDPLVDRLQTRRLSRSAALLLVMLAGCFIVLGLLLIVVPMLISQAQALATRLPVLVDFVQHTALPWLNHTLGTAISIDSQSWREALAGNAAGVRQALARIAPQLGHGGALLLQTVANLSLLPVLLYYFLHGWDDMVQRAATLVPRRWVDEVGRIASEVDDMLGQFLRGQLSVMLIMALIYGGGLALVGLDSGLAIGIVAGLLVFIPYLGAFLGLLLATLAALLQFDSFSGLLLVWGVFAVGQLLESFLITPYLVGERIGLSPVTVIFALMAFGELMGFAGVLLALPLSAITVILGRHLIRHYFNSRFYQRRIEP</sequence>
<evidence type="ECO:0000256" key="3">
    <source>
        <dbReference type="ARBA" id="ARBA00022692"/>
    </source>
</evidence>
<feature type="transmembrane region" description="Helical" evidence="6">
    <location>
        <begin position="9"/>
        <end position="26"/>
    </location>
</feature>
<dbReference type="EMBL" id="JBHRYH010000005">
    <property type="protein sequence ID" value="MFC3624880.1"/>
    <property type="molecule type" value="Genomic_DNA"/>
</dbReference>
<comment type="similarity">
    <text evidence="2">Belongs to the autoinducer-2 exporter (AI-2E) (TC 2.A.86) family.</text>
</comment>
<dbReference type="PANTHER" id="PTHR21716:SF64">
    <property type="entry name" value="AI-2 TRANSPORT PROTEIN TQSA"/>
    <property type="match status" value="1"/>
</dbReference>
<feature type="transmembrane region" description="Helical" evidence="6">
    <location>
        <begin position="215"/>
        <end position="234"/>
    </location>
</feature>
<evidence type="ECO:0000256" key="2">
    <source>
        <dbReference type="ARBA" id="ARBA00009773"/>
    </source>
</evidence>
<dbReference type="InterPro" id="IPR002549">
    <property type="entry name" value="AI-2E-like"/>
</dbReference>
<dbReference type="PANTHER" id="PTHR21716">
    <property type="entry name" value="TRANSMEMBRANE PROTEIN"/>
    <property type="match status" value="1"/>
</dbReference>
<keyword evidence="3 6" id="KW-0812">Transmembrane</keyword>
<evidence type="ECO:0000256" key="4">
    <source>
        <dbReference type="ARBA" id="ARBA00022989"/>
    </source>
</evidence>
<comment type="subcellular location">
    <subcellularLocation>
        <location evidence="1">Membrane</location>
        <topology evidence="1">Multi-pass membrane protein</topology>
    </subcellularLocation>
</comment>
<feature type="transmembrane region" description="Helical" evidence="6">
    <location>
        <begin position="275"/>
        <end position="299"/>
    </location>
</feature>
<evidence type="ECO:0000256" key="1">
    <source>
        <dbReference type="ARBA" id="ARBA00004141"/>
    </source>
</evidence>
<feature type="transmembrane region" description="Helical" evidence="6">
    <location>
        <begin position="155"/>
        <end position="174"/>
    </location>
</feature>
<dbReference type="Pfam" id="PF01594">
    <property type="entry name" value="AI-2E_transport"/>
    <property type="match status" value="1"/>
</dbReference>
<evidence type="ECO:0000313" key="8">
    <source>
        <dbReference type="Proteomes" id="UP001595636"/>
    </source>
</evidence>
<feature type="transmembrane region" description="Helical" evidence="6">
    <location>
        <begin position="32"/>
        <end position="50"/>
    </location>
</feature>
<feature type="transmembrane region" description="Helical" evidence="6">
    <location>
        <begin position="311"/>
        <end position="339"/>
    </location>
</feature>
<evidence type="ECO:0000256" key="5">
    <source>
        <dbReference type="ARBA" id="ARBA00023136"/>
    </source>
</evidence>
<organism evidence="7 8">
    <name type="scientific">Vogesella amnigena</name>
    <dbReference type="NCBI Taxonomy" id="1507449"/>
    <lineage>
        <taxon>Bacteria</taxon>
        <taxon>Pseudomonadati</taxon>
        <taxon>Pseudomonadota</taxon>
        <taxon>Betaproteobacteria</taxon>
        <taxon>Neisseriales</taxon>
        <taxon>Chromobacteriaceae</taxon>
        <taxon>Vogesella</taxon>
    </lineage>
</organism>
<accession>A0ABV7TPA7</accession>
<keyword evidence="5 6" id="KW-0472">Membrane</keyword>